<organism evidence="3 4">
    <name type="scientific">Aestuariibaculum sediminum</name>
    <dbReference type="NCBI Taxonomy" id="2770637"/>
    <lineage>
        <taxon>Bacteria</taxon>
        <taxon>Pseudomonadati</taxon>
        <taxon>Bacteroidota</taxon>
        <taxon>Flavobacteriia</taxon>
        <taxon>Flavobacteriales</taxon>
        <taxon>Flavobacteriaceae</taxon>
    </lineage>
</organism>
<accession>A0A8J6U978</accession>
<sequence length="725" mass="85003">MENKNILSNDIAIRKKEEDLLNYYPYAEKIQKVIQGYANNPEPLTIGIYGKWGAGKSSLLNLIERQIEVFSKEKDDKRYIKFHYNPWIYQTKEEMLYDFFETLFGKLIYSGDETLKKAGELIKRYSRYLKSVKLSASAGVPKLFNMGVSFEPYEILQRLGEDLEGEKKSLDELKNDIDDILKKSDKKIIIFIDDVDRLDKDEIFTLFKLIKINADFKNLIFIVCLDHEYVAKAIHDRYGDDEKSGKDFLEKIINIPLELPLVEEADLDYFLKKKINPVLSSKKIRKQDLDELFNSLNGSYFSSPREVVRIINSFAFSFYAIGDEVNIHDLFWIEYLKIKHPKTYQLIKGYAGNRLKSNLIFLETINFNNTFEDQKNESGLRKELMDNHKEAYSIINFLFPMDRTGTVMAYQGPKIKPSQILDTELRINHLNHFEKYFSFHVKGKISELSFSNFKALISSDKNDEALTVLNEMIQNTGQWKIVYRINSEIENIDDKLLDKLINFLINNLNIFSETTNVQENNIEVIRSIASKLAHKSDEKKALIISIANKLDYIQLCWYLETFIRENIEIKFIEEIEQTLIGKVKAIENHPFFKNKSVSKMTMEIWSRLEFDNFQGYVLKHLDSKENITSFIRSFTYLWNDTINGMFKSGDYHEVSAVLKLDCDLIFKKIKDVLPELKDINQTEQIDSNWSDYDGNSDLQNIQQFMYWHLSKAEQDKTDTNISHEQ</sequence>
<gene>
    <name evidence="3" type="ORF">ICJ83_16475</name>
</gene>
<dbReference type="Pfam" id="PF07693">
    <property type="entry name" value="KAP_NTPase"/>
    <property type="match status" value="1"/>
</dbReference>
<reference evidence="3 4" key="1">
    <citation type="submission" date="2020-09" db="EMBL/GenBank/DDBJ databases">
        <title>TT11 complete genome.</title>
        <authorList>
            <person name="Wu Z."/>
        </authorList>
    </citation>
    <scope>NUCLEOTIDE SEQUENCE [LARGE SCALE GENOMIC DNA]</scope>
    <source>
        <strain evidence="3 4">TT11</strain>
    </source>
</reference>
<feature type="domain" description="KAP NTPase" evidence="2">
    <location>
        <begin position="24"/>
        <end position="315"/>
    </location>
</feature>
<dbReference type="AlphaFoldDB" id="A0A8J6U978"/>
<evidence type="ECO:0000256" key="1">
    <source>
        <dbReference type="SAM" id="Coils"/>
    </source>
</evidence>
<dbReference type="InterPro" id="IPR052754">
    <property type="entry name" value="NTPase_KAP_P-loop"/>
</dbReference>
<dbReference type="EMBL" id="JACVXB010000014">
    <property type="protein sequence ID" value="MBD0833730.1"/>
    <property type="molecule type" value="Genomic_DNA"/>
</dbReference>
<proteinExistence type="predicted"/>
<dbReference type="RefSeq" id="WP_188231510.1">
    <property type="nucleotide sequence ID" value="NZ_JACVXB010000014.1"/>
</dbReference>
<name>A0A8J6U978_9FLAO</name>
<dbReference type="InterPro" id="IPR011646">
    <property type="entry name" value="KAP_P-loop"/>
</dbReference>
<keyword evidence="1" id="KW-0175">Coiled coil</keyword>
<comment type="caution">
    <text evidence="3">The sequence shown here is derived from an EMBL/GenBank/DDBJ whole genome shotgun (WGS) entry which is preliminary data.</text>
</comment>
<evidence type="ECO:0000313" key="4">
    <source>
        <dbReference type="Proteomes" id="UP000600588"/>
    </source>
</evidence>
<protein>
    <recommendedName>
        <fullName evidence="2">KAP NTPase domain-containing protein</fullName>
    </recommendedName>
</protein>
<dbReference type="PANTHER" id="PTHR22674">
    <property type="entry name" value="NTPASE, KAP FAMILY P-LOOP DOMAIN-CONTAINING 1"/>
    <property type="match status" value="1"/>
</dbReference>
<dbReference type="Proteomes" id="UP000600588">
    <property type="component" value="Unassembled WGS sequence"/>
</dbReference>
<evidence type="ECO:0000259" key="2">
    <source>
        <dbReference type="Pfam" id="PF07693"/>
    </source>
</evidence>
<dbReference type="Gene3D" id="3.40.50.300">
    <property type="entry name" value="P-loop containing nucleotide triphosphate hydrolases"/>
    <property type="match status" value="2"/>
</dbReference>
<dbReference type="SUPFAM" id="SSF52540">
    <property type="entry name" value="P-loop containing nucleoside triphosphate hydrolases"/>
    <property type="match status" value="1"/>
</dbReference>
<dbReference type="PANTHER" id="PTHR22674:SF6">
    <property type="entry name" value="NTPASE KAP FAMILY P-LOOP DOMAIN-CONTAINING PROTEIN 1"/>
    <property type="match status" value="1"/>
</dbReference>
<evidence type="ECO:0000313" key="3">
    <source>
        <dbReference type="EMBL" id="MBD0833730.1"/>
    </source>
</evidence>
<feature type="coiled-coil region" evidence="1">
    <location>
        <begin position="156"/>
        <end position="183"/>
    </location>
</feature>
<dbReference type="InterPro" id="IPR027417">
    <property type="entry name" value="P-loop_NTPase"/>
</dbReference>
<keyword evidence="4" id="KW-1185">Reference proteome</keyword>